<dbReference type="EMBL" id="BAEG01000073">
    <property type="protein sequence ID" value="GAB14576.1"/>
    <property type="molecule type" value="Genomic_DNA"/>
</dbReference>
<dbReference type="CDD" id="cd01014">
    <property type="entry name" value="nicotinamidase_related"/>
    <property type="match status" value="1"/>
</dbReference>
<proteinExistence type="predicted"/>
<organism evidence="3 4">
    <name type="scientific">Arthrobacter globiformis (strain ATCC 8010 / DSM 20124 / JCM 1332 / NBRC 12137 / NCIMB 8907 / NRRL B-2979 / 168)</name>
    <dbReference type="NCBI Taxonomy" id="1077972"/>
    <lineage>
        <taxon>Bacteria</taxon>
        <taxon>Bacillati</taxon>
        <taxon>Actinomycetota</taxon>
        <taxon>Actinomycetes</taxon>
        <taxon>Micrococcales</taxon>
        <taxon>Micrococcaceae</taxon>
        <taxon>Arthrobacter</taxon>
    </lineage>
</organism>
<comment type="caution">
    <text evidence="3">The sequence shown here is derived from an EMBL/GenBank/DDBJ whole genome shotgun (WGS) entry which is preliminary data.</text>
</comment>
<dbReference type="Pfam" id="PF00857">
    <property type="entry name" value="Isochorismatase"/>
    <property type="match status" value="1"/>
</dbReference>
<protein>
    <submittedName>
        <fullName evidence="3">Isochorismatase family protein</fullName>
    </submittedName>
</protein>
<evidence type="ECO:0000313" key="3">
    <source>
        <dbReference type="EMBL" id="GAB14576.1"/>
    </source>
</evidence>
<dbReference type="InterPro" id="IPR000868">
    <property type="entry name" value="Isochorismatase-like_dom"/>
</dbReference>
<dbReference type="Proteomes" id="UP000003828">
    <property type="component" value="Unassembled WGS sequence"/>
</dbReference>
<feature type="domain" description="Isochorismatase-like" evidence="2">
    <location>
        <begin position="57"/>
        <end position="189"/>
    </location>
</feature>
<dbReference type="PANTHER" id="PTHR43540">
    <property type="entry name" value="PEROXYUREIDOACRYLATE/UREIDOACRYLATE AMIDOHYDROLASE-RELATED"/>
    <property type="match status" value="1"/>
</dbReference>
<name>H0QP25_ARTG1</name>
<evidence type="ECO:0000256" key="1">
    <source>
        <dbReference type="ARBA" id="ARBA00022801"/>
    </source>
</evidence>
<dbReference type="InterPro" id="IPR050272">
    <property type="entry name" value="Isochorismatase-like_hydrls"/>
</dbReference>
<sequence>MAHSSPGPVRLQWVAASQRRRPLLGWDPPPAATTHRPRSFHDNAETIMTTLPDRPNTALVVLDMQQGVVAEAHQRDAVVSNIAALVDRAREAGAPVVWVQHSDDRLEKGSRAWEYVPELRRREQEPVVHKSFSDAFDDTDLERVLAAAAVGRLMVAGAQTDECIRSTIHGAFVRGYDVTLVSDAHTTEDLTDWGAPPPEQVIAHTNLYWKYHGGPGRTAAVAETKDVTFSG</sequence>
<keyword evidence="4" id="KW-1185">Reference proteome</keyword>
<dbReference type="STRING" id="1077972.ARGLB_073_00960"/>
<gene>
    <name evidence="3" type="ORF">ARGLB_073_00960</name>
</gene>
<accession>H0QP25</accession>
<dbReference type="PANTHER" id="PTHR43540:SF6">
    <property type="entry name" value="ISOCHORISMATASE-LIKE DOMAIN-CONTAINING PROTEIN"/>
    <property type="match status" value="1"/>
</dbReference>
<keyword evidence="1" id="KW-0378">Hydrolase</keyword>
<dbReference type="eggNOG" id="COG1335">
    <property type="taxonomic scope" value="Bacteria"/>
</dbReference>
<evidence type="ECO:0000259" key="2">
    <source>
        <dbReference type="Pfam" id="PF00857"/>
    </source>
</evidence>
<dbReference type="InterPro" id="IPR036380">
    <property type="entry name" value="Isochorismatase-like_sf"/>
</dbReference>
<evidence type="ECO:0000313" key="4">
    <source>
        <dbReference type="Proteomes" id="UP000003828"/>
    </source>
</evidence>
<dbReference type="AlphaFoldDB" id="H0QP25"/>
<dbReference type="SUPFAM" id="SSF52499">
    <property type="entry name" value="Isochorismatase-like hydrolases"/>
    <property type="match status" value="1"/>
</dbReference>
<dbReference type="GO" id="GO:0016787">
    <property type="term" value="F:hydrolase activity"/>
    <property type="evidence" value="ECO:0007669"/>
    <property type="project" value="UniProtKB-KW"/>
</dbReference>
<dbReference type="Gene3D" id="3.40.50.850">
    <property type="entry name" value="Isochorismatase-like"/>
    <property type="match status" value="1"/>
</dbReference>
<reference evidence="3 4" key="1">
    <citation type="submission" date="2011-12" db="EMBL/GenBank/DDBJ databases">
        <title>Whole genome shotgun sequence of Arthrobacter globiformis NBRC 12137.</title>
        <authorList>
            <person name="Miyazawa S."/>
            <person name="Hosoyama A."/>
            <person name="Tsuchikane K."/>
            <person name="Katsumata H."/>
            <person name="Yamazaki S."/>
            <person name="Fujita N."/>
        </authorList>
    </citation>
    <scope>NUCLEOTIDE SEQUENCE [LARGE SCALE GENOMIC DNA]</scope>
    <source>
        <strain evidence="3 4">NBRC 12137</strain>
    </source>
</reference>